<dbReference type="EMBL" id="CAUWAG010000012">
    <property type="protein sequence ID" value="CAJ2509255.1"/>
    <property type="molecule type" value="Genomic_DNA"/>
</dbReference>
<feature type="compositionally biased region" description="Low complexity" evidence="2">
    <location>
        <begin position="1188"/>
        <end position="1198"/>
    </location>
</feature>
<dbReference type="SUPFAM" id="SSF53474">
    <property type="entry name" value="alpha/beta-Hydrolases"/>
    <property type="match status" value="1"/>
</dbReference>
<feature type="compositionally biased region" description="Polar residues" evidence="2">
    <location>
        <begin position="1304"/>
        <end position="1339"/>
    </location>
</feature>
<keyword evidence="1" id="KW-0175">Coiled coil</keyword>
<feature type="compositionally biased region" description="Low complexity" evidence="2">
    <location>
        <begin position="1353"/>
        <end position="1374"/>
    </location>
</feature>
<feature type="region of interest" description="Disordered" evidence="2">
    <location>
        <begin position="1119"/>
        <end position="1251"/>
    </location>
</feature>
<feature type="coiled-coil region" evidence="1">
    <location>
        <begin position="822"/>
        <end position="849"/>
    </location>
</feature>
<dbReference type="Gene3D" id="3.40.50.1820">
    <property type="entry name" value="alpha/beta hydrolase"/>
    <property type="match status" value="1"/>
</dbReference>
<accession>A0AAI8VQL3</accession>
<proteinExistence type="predicted"/>
<dbReference type="PANTHER" id="PTHR48187:SF2">
    <property type="entry name" value="LD21810P"/>
    <property type="match status" value="1"/>
</dbReference>
<feature type="region of interest" description="Disordered" evidence="2">
    <location>
        <begin position="1577"/>
        <end position="1631"/>
    </location>
</feature>
<sequence length="1631" mass="180400">MGSINKQISRYEATAVYTHPDAEVDIVLVHGLNGDPQKTWTAKNGVFWPADLLPTSLREARANVLVYGYNADVYSKKYGTSPSDNFIYMHAQTLVTSLTHYRKDELSSRNPIIWVVHSLGGILLKRALLYSNDLRTSQHEDYRSIYVSTYGVIFLGTPHTGSDVATWGTVLQAMSDAVVPKSFFQSESVLLRTLKRDNETLQNINSHFLDIYQRFKILMAHENHKTDLKGTKMLVVDANSASPQLPGVTYYAIEATHSGMCKFDGKNAPGYRTVAIAIREWVMDASDVIATRWRVEEDEKLARAKHEIEERMKPWINSQRLQSSQGSIPQQNNETTLPPSQDTTSKIDNQSRPLLPEPPEAPNPEEAEESFPSQQSKSDHDSSREPIFVKPTVFRPNTHFKGRERELKTLHKMLMDRQRRSVGTSSVLIQSMPGGGKSHLARQYVFKHKYDYPGGIFWIRAKSIQELEYGYWDIAKTAGLGDNTNRPEQNGFNDSRAMIKAVQAWLSGTDDWLLVLDGIHFDLPDLQHYIPFAKHTSIIYTSTERTPGEDYQFDNPQVIALDSLSKREAQELLFEEMGKKQPWTQDDLRRAEELVELMDRLPLMIHVSALHLKATREPLAKYMRSYRSRPKVGNLPAYRAVREQLEHRGAVAALNLMSILAFFGTHIPVEMIVLGAKALDKRTPVKSTDPETRRTSLNSTFKILIAFALIERNENTEAASAASSRSTRSVDMGQDNLDILRIHGIVQAFFVDVLAEEKDAPFYLERATAVFCQAFDASDRRVEEDPQTGMPEDFRRLLIHGKRLLTHIDRFERRSPDLTRCRELLERRLETIQDRIDQLTRRVADAANQGSAEVFLSVFERTNSLSEADSSTPPSNSSLIENYMLDEASPLESPAIYSPTDHNPYHWHITYPHGEPYTAGDDLERSRTVTPQPAPTEIFESITMPDDDETTRKVFGPNHRTVRRHAERRYRDHAGSWRASPQIVSDPRVSISRETAKGIINPSMVQQSGGPHSSSDSGPTAASEAELSLNQIKRGSPSQRASTSMPDTSAPVNVRPRLIMGRTSYANPKTEEATGDDHPVTPTFSYPAPSSKDAAATIMRLKGTDRPVASVDGLAPIKVSSPLTADPLTTGSLPRPRRPSAVVRYPSTESLPRRPSSVLRYPVNEGEITLDRAARPPSRPPSGPPSRPLSRPSSAHLSRTARSSPSQPTGPFRPPPIPVEVNTSSSLRSPPLPDSRYWTESHGRVLPPGYAIDEDDEYMTHSLPYPNPPYPHTVPMPPPDGFNMAMPDHHPAPWVASPNLHPQGYSSQPMSRDPSHQSSASHGSNRSQSSHLRQSQTHGSNHSPPMHMPIPMPNSYYTQTHPQSHSHSASPASQVQIMQRPRSRRPSMVETEPSPRLAPLEFDPVVTSYQLYNESARGRNPGVSATATPATAIGGSETEKPGPGVGGSMHPSASSPGFFLSRFRSFKGSRSRRHRRAESAGGRRDYGVSAEEEDGESEGAGGKARGEEKNREKSREKSKDKGERKSAGSPDPAPALAPGAGEEMARSGSGSGSGGIRLADGRVVEFGSPPLDAAVAAAEVERRKSHSASPGSRFGFGGGRRGSAISTRNGSGNGNVGGDVGLGILQQGRDS</sequence>
<dbReference type="InterPro" id="IPR027417">
    <property type="entry name" value="P-loop_NTPase"/>
</dbReference>
<dbReference type="Gene3D" id="3.40.50.300">
    <property type="entry name" value="P-loop containing nucleotide triphosphate hydrolases"/>
    <property type="match status" value="1"/>
</dbReference>
<protein>
    <submittedName>
        <fullName evidence="3">Uu.00g142810.m01.CDS01</fullName>
    </submittedName>
</protein>
<evidence type="ECO:0000313" key="3">
    <source>
        <dbReference type="EMBL" id="CAJ2509255.1"/>
    </source>
</evidence>
<comment type="caution">
    <text evidence="3">The sequence shown here is derived from an EMBL/GenBank/DDBJ whole genome shotgun (WGS) entry which is preliminary data.</text>
</comment>
<evidence type="ECO:0000256" key="2">
    <source>
        <dbReference type="SAM" id="MobiDB-lite"/>
    </source>
</evidence>
<feature type="region of interest" description="Disordered" evidence="2">
    <location>
        <begin position="999"/>
        <end position="1091"/>
    </location>
</feature>
<keyword evidence="4" id="KW-1185">Reference proteome</keyword>
<feature type="compositionally biased region" description="Polar residues" evidence="2">
    <location>
        <begin position="1200"/>
        <end position="1209"/>
    </location>
</feature>
<feature type="compositionally biased region" description="Polar residues" evidence="2">
    <location>
        <begin position="316"/>
        <end position="352"/>
    </location>
</feature>
<evidence type="ECO:0000256" key="1">
    <source>
        <dbReference type="SAM" id="Coils"/>
    </source>
</evidence>
<dbReference type="Proteomes" id="UP001295740">
    <property type="component" value="Unassembled WGS sequence"/>
</dbReference>
<feature type="compositionally biased region" description="Basic residues" evidence="2">
    <location>
        <begin position="1464"/>
        <end position="1476"/>
    </location>
</feature>
<feature type="compositionally biased region" description="Polar residues" evidence="2">
    <location>
        <begin position="1028"/>
        <end position="1051"/>
    </location>
</feature>
<reference evidence="3" key="1">
    <citation type="submission" date="2023-10" db="EMBL/GenBank/DDBJ databases">
        <authorList>
            <person name="Hackl T."/>
        </authorList>
    </citation>
    <scope>NUCLEOTIDE SEQUENCE</scope>
</reference>
<name>A0AAI8VQL3_9PEZI</name>
<organism evidence="3 4">
    <name type="scientific">Anthostomella pinea</name>
    <dbReference type="NCBI Taxonomy" id="933095"/>
    <lineage>
        <taxon>Eukaryota</taxon>
        <taxon>Fungi</taxon>
        <taxon>Dikarya</taxon>
        <taxon>Ascomycota</taxon>
        <taxon>Pezizomycotina</taxon>
        <taxon>Sordariomycetes</taxon>
        <taxon>Xylariomycetidae</taxon>
        <taxon>Xylariales</taxon>
        <taxon>Xylariaceae</taxon>
        <taxon>Anthostomella</taxon>
    </lineage>
</organism>
<feature type="compositionally biased region" description="Basic and acidic residues" evidence="2">
    <location>
        <begin position="1504"/>
        <end position="1526"/>
    </location>
</feature>
<feature type="region of interest" description="Disordered" evidence="2">
    <location>
        <begin position="314"/>
        <end position="393"/>
    </location>
</feature>
<feature type="compositionally biased region" description="Pro residues" evidence="2">
    <location>
        <begin position="1177"/>
        <end position="1187"/>
    </location>
</feature>
<feature type="compositionally biased region" description="Gly residues" evidence="2">
    <location>
        <begin position="1611"/>
        <end position="1621"/>
    </location>
</feature>
<dbReference type="InterPro" id="IPR029058">
    <property type="entry name" value="AB_hydrolase_fold"/>
</dbReference>
<dbReference type="SUPFAM" id="SSF52540">
    <property type="entry name" value="P-loop containing nucleoside triphosphate hydrolases"/>
    <property type="match status" value="1"/>
</dbReference>
<feature type="compositionally biased region" description="Low complexity" evidence="2">
    <location>
        <begin position="1008"/>
        <end position="1019"/>
    </location>
</feature>
<gene>
    <name evidence="3" type="ORF">KHLLAP_LOCUS9723</name>
</gene>
<feature type="compositionally biased region" description="Polar residues" evidence="2">
    <location>
        <begin position="1121"/>
        <end position="1132"/>
    </location>
</feature>
<feature type="compositionally biased region" description="Basic and acidic residues" evidence="2">
    <location>
        <begin position="1477"/>
        <end position="1486"/>
    </location>
</feature>
<dbReference type="PANTHER" id="PTHR48187">
    <property type="entry name" value="LD21810P"/>
    <property type="match status" value="1"/>
</dbReference>
<feature type="region of interest" description="Disordered" evidence="2">
    <location>
        <begin position="1293"/>
        <end position="1401"/>
    </location>
</feature>
<feature type="compositionally biased region" description="Low complexity" evidence="2">
    <location>
        <begin position="1527"/>
        <end position="1541"/>
    </location>
</feature>
<evidence type="ECO:0000313" key="4">
    <source>
        <dbReference type="Proteomes" id="UP001295740"/>
    </source>
</evidence>
<feature type="region of interest" description="Disordered" evidence="2">
    <location>
        <begin position="1414"/>
        <end position="1558"/>
    </location>
</feature>
<feature type="compositionally biased region" description="Basic and acidic residues" evidence="2">
    <location>
        <begin position="1069"/>
        <end position="1079"/>
    </location>
</feature>